<gene>
    <name evidence="2" type="ORF">HNV11_15230</name>
</gene>
<protein>
    <recommendedName>
        <fullName evidence="4">Glycosyltransferase RgtA/B/C/D-like domain-containing protein</fullName>
    </recommendedName>
</protein>
<evidence type="ECO:0000313" key="2">
    <source>
        <dbReference type="EMBL" id="QJW92362.1"/>
    </source>
</evidence>
<dbReference type="KEGG" id="stae:HNV11_15230"/>
<feature type="transmembrane region" description="Helical" evidence="1">
    <location>
        <begin position="294"/>
        <end position="323"/>
    </location>
</feature>
<evidence type="ECO:0008006" key="4">
    <source>
        <dbReference type="Google" id="ProtNLM"/>
    </source>
</evidence>
<reference evidence="2 3" key="1">
    <citation type="submission" date="2020-05" db="EMBL/GenBank/DDBJ databases">
        <title>Genome sequencing of Spirosoma sp. TS118.</title>
        <authorList>
            <person name="Lee J.-H."/>
            <person name="Jeong S."/>
            <person name="Zhao L."/>
            <person name="Jung J.-H."/>
            <person name="Kim M.-K."/>
            <person name="Lim S."/>
        </authorList>
    </citation>
    <scope>NUCLEOTIDE SEQUENCE [LARGE SCALE GENOMIC DNA]</scope>
    <source>
        <strain evidence="2 3">TS118</strain>
    </source>
</reference>
<dbReference type="AlphaFoldDB" id="A0A6M5YHE3"/>
<evidence type="ECO:0000313" key="3">
    <source>
        <dbReference type="Proteomes" id="UP000502756"/>
    </source>
</evidence>
<keyword evidence="1" id="KW-0472">Membrane</keyword>
<dbReference type="EMBL" id="CP053435">
    <property type="protein sequence ID" value="QJW92362.1"/>
    <property type="molecule type" value="Genomic_DNA"/>
</dbReference>
<feature type="transmembrane region" description="Helical" evidence="1">
    <location>
        <begin position="367"/>
        <end position="387"/>
    </location>
</feature>
<keyword evidence="1" id="KW-1133">Transmembrane helix</keyword>
<feature type="transmembrane region" description="Helical" evidence="1">
    <location>
        <begin position="78"/>
        <end position="97"/>
    </location>
</feature>
<dbReference type="Proteomes" id="UP000502756">
    <property type="component" value="Chromosome"/>
</dbReference>
<feature type="transmembrane region" description="Helical" evidence="1">
    <location>
        <begin position="127"/>
        <end position="146"/>
    </location>
</feature>
<proteinExistence type="predicted"/>
<feature type="transmembrane region" description="Helical" evidence="1">
    <location>
        <begin position="194"/>
        <end position="213"/>
    </location>
</feature>
<feature type="transmembrane region" description="Helical" evidence="1">
    <location>
        <begin position="253"/>
        <end position="273"/>
    </location>
</feature>
<sequence length="562" mass="63130">MVLTVAIFGALWHYYAINIPKWDDHALRAFLYYSDQEPTFSGKVYQLFRQHNEHRIVYDRLITFLDYHLFGKLNFRHLMLVGNLSLVGLLAIFMVILRRHGQPLLATVPVALLLFNLSQWENMFWGMAALQNFSVVLWVLAALYFLSFTDWWILALASGVLATLTSGNGLLVWPIGFGLLLLRFDEPRSEARPTLRPLIGWLAGAVVVVGLYFTGFEKPGGIAYVRPDAVDLLKGWFAVVGAAAEALPTNSPLSLSILLGGLMTVTTLGIAGWELMTHRLAIVRVFERLFDRKTFVVSTGVVFPALTLFFWSSALFVLGTAAVVAWARTGFGAELLITSRYKLYSLTLLILLYVYGVVKLKAQPARWLTLGGVFGGLLFAWFSYGAFLDEAIWWRHWLTTNQFNWTYTVHRPVAKLDPITQRYTSPAPAFYDPALRTLYKRADQPPMVLTVTKTLNGFSIEEQTTPPLGLHDQGAYLVARSRKRVYLFPVWQNQRSGILGRLLPTRSFTAGFRANILSGELEAGTYRLLVLTVSAEQPYGLHLTNQSITSAGQSGDTTTKNW</sequence>
<evidence type="ECO:0000256" key="1">
    <source>
        <dbReference type="SAM" id="Phobius"/>
    </source>
</evidence>
<organism evidence="2 3">
    <name type="scientific">Spirosoma taeanense</name>
    <dbReference type="NCBI Taxonomy" id="2735870"/>
    <lineage>
        <taxon>Bacteria</taxon>
        <taxon>Pseudomonadati</taxon>
        <taxon>Bacteroidota</taxon>
        <taxon>Cytophagia</taxon>
        <taxon>Cytophagales</taxon>
        <taxon>Cytophagaceae</taxon>
        <taxon>Spirosoma</taxon>
    </lineage>
</organism>
<keyword evidence="1" id="KW-0812">Transmembrane</keyword>
<accession>A0A6M5YHE3</accession>
<feature type="transmembrane region" description="Helical" evidence="1">
    <location>
        <begin position="343"/>
        <end position="360"/>
    </location>
</feature>
<name>A0A6M5YHE3_9BACT</name>
<keyword evidence="3" id="KW-1185">Reference proteome</keyword>
<feature type="transmembrane region" description="Helical" evidence="1">
    <location>
        <begin position="152"/>
        <end position="182"/>
    </location>
</feature>